<feature type="compositionally biased region" description="Basic and acidic residues" evidence="2">
    <location>
        <begin position="111"/>
        <end position="121"/>
    </location>
</feature>
<dbReference type="InterPro" id="IPR011344">
    <property type="entry name" value="ssDNA-bd"/>
</dbReference>
<keyword evidence="1" id="KW-0238">DNA-binding</keyword>
<protein>
    <recommendedName>
        <fullName evidence="4">Single-stranded DNA-binding protein</fullName>
    </recommendedName>
</protein>
<dbReference type="SUPFAM" id="SSF50249">
    <property type="entry name" value="Nucleic acid-binding proteins"/>
    <property type="match status" value="1"/>
</dbReference>
<dbReference type="PANTHER" id="PTHR10302">
    <property type="entry name" value="SINGLE-STRANDED DNA-BINDING PROTEIN"/>
    <property type="match status" value="1"/>
</dbReference>
<evidence type="ECO:0000313" key="3">
    <source>
        <dbReference type="EMBL" id="SVA13786.1"/>
    </source>
</evidence>
<accession>A0A381TCB2</accession>
<sequence>MQKGSLNKVMLVGHLGGDPEVRHIPSGVAVANFNLATNESWRDANGDIQDKTEWHRCVMFRKSAEMAGELLKKGQLVSLEGKLQTRNWEDKEGVKRYTTEVLCDTFTMLGRKMDNNGDRPKSPPLEDDEDDLPF</sequence>
<dbReference type="CDD" id="cd04496">
    <property type="entry name" value="SSB_OBF"/>
    <property type="match status" value="1"/>
</dbReference>
<dbReference type="GO" id="GO:0009295">
    <property type="term" value="C:nucleoid"/>
    <property type="evidence" value="ECO:0007669"/>
    <property type="project" value="TreeGrafter"/>
</dbReference>
<dbReference type="HAMAP" id="MF_00984">
    <property type="entry name" value="SSB"/>
    <property type="match status" value="1"/>
</dbReference>
<dbReference type="EMBL" id="UINC01004364">
    <property type="protein sequence ID" value="SVA13786.1"/>
    <property type="molecule type" value="Genomic_DNA"/>
</dbReference>
<dbReference type="AlphaFoldDB" id="A0A381TCB2"/>
<reference evidence="3" key="1">
    <citation type="submission" date="2018-05" db="EMBL/GenBank/DDBJ databases">
        <authorList>
            <person name="Lanie J.A."/>
            <person name="Ng W.-L."/>
            <person name="Kazmierczak K.M."/>
            <person name="Andrzejewski T.M."/>
            <person name="Davidsen T.M."/>
            <person name="Wayne K.J."/>
            <person name="Tettelin H."/>
            <person name="Glass J.I."/>
            <person name="Rusch D."/>
            <person name="Podicherti R."/>
            <person name="Tsui H.-C.T."/>
            <person name="Winkler M.E."/>
        </authorList>
    </citation>
    <scope>NUCLEOTIDE SEQUENCE</scope>
</reference>
<evidence type="ECO:0000256" key="2">
    <source>
        <dbReference type="SAM" id="MobiDB-lite"/>
    </source>
</evidence>
<dbReference type="PROSITE" id="PS50935">
    <property type="entry name" value="SSB"/>
    <property type="match status" value="1"/>
</dbReference>
<proteinExistence type="inferred from homology"/>
<feature type="region of interest" description="Disordered" evidence="2">
    <location>
        <begin position="111"/>
        <end position="134"/>
    </location>
</feature>
<dbReference type="PANTHER" id="PTHR10302:SF27">
    <property type="entry name" value="SINGLE-STRANDED DNA-BINDING PROTEIN"/>
    <property type="match status" value="1"/>
</dbReference>
<name>A0A381TCB2_9ZZZZ</name>
<dbReference type="NCBIfam" id="TIGR00621">
    <property type="entry name" value="ssb"/>
    <property type="match status" value="1"/>
</dbReference>
<dbReference type="GO" id="GO:0006260">
    <property type="term" value="P:DNA replication"/>
    <property type="evidence" value="ECO:0007669"/>
    <property type="project" value="InterPro"/>
</dbReference>
<dbReference type="InterPro" id="IPR000424">
    <property type="entry name" value="Primosome_PriB/ssb"/>
</dbReference>
<evidence type="ECO:0000256" key="1">
    <source>
        <dbReference type="ARBA" id="ARBA00023125"/>
    </source>
</evidence>
<dbReference type="PIRSF" id="PIRSF002070">
    <property type="entry name" value="SSB"/>
    <property type="match status" value="1"/>
</dbReference>
<dbReference type="InterPro" id="IPR012340">
    <property type="entry name" value="NA-bd_OB-fold"/>
</dbReference>
<organism evidence="3">
    <name type="scientific">marine metagenome</name>
    <dbReference type="NCBI Taxonomy" id="408172"/>
    <lineage>
        <taxon>unclassified sequences</taxon>
        <taxon>metagenomes</taxon>
        <taxon>ecological metagenomes</taxon>
    </lineage>
</organism>
<dbReference type="Pfam" id="PF00436">
    <property type="entry name" value="SSB"/>
    <property type="match status" value="1"/>
</dbReference>
<gene>
    <name evidence="3" type="ORF">METZ01_LOCUS66640</name>
</gene>
<dbReference type="Gene3D" id="2.40.50.140">
    <property type="entry name" value="Nucleic acid-binding proteins"/>
    <property type="match status" value="1"/>
</dbReference>
<feature type="compositionally biased region" description="Acidic residues" evidence="2">
    <location>
        <begin position="125"/>
        <end position="134"/>
    </location>
</feature>
<dbReference type="GO" id="GO:0003697">
    <property type="term" value="F:single-stranded DNA binding"/>
    <property type="evidence" value="ECO:0007669"/>
    <property type="project" value="InterPro"/>
</dbReference>
<evidence type="ECO:0008006" key="4">
    <source>
        <dbReference type="Google" id="ProtNLM"/>
    </source>
</evidence>